<evidence type="ECO:0000313" key="4">
    <source>
        <dbReference type="Proteomes" id="UP001302020"/>
    </source>
</evidence>
<dbReference type="Gene3D" id="2.60.120.260">
    <property type="entry name" value="Galactose-binding domain-like"/>
    <property type="match status" value="3"/>
</dbReference>
<evidence type="ECO:0000259" key="2">
    <source>
        <dbReference type="PROSITE" id="PS51175"/>
    </source>
</evidence>
<evidence type="ECO:0000256" key="1">
    <source>
        <dbReference type="SAM" id="SignalP"/>
    </source>
</evidence>
<proteinExistence type="predicted"/>
<dbReference type="Gene3D" id="3.20.20.80">
    <property type="entry name" value="Glycosidases"/>
    <property type="match status" value="1"/>
</dbReference>
<evidence type="ECO:0000313" key="3">
    <source>
        <dbReference type="EMBL" id="WOS39751.1"/>
    </source>
</evidence>
<protein>
    <submittedName>
        <fullName evidence="3">Cellulosome protein</fullName>
    </submittedName>
</protein>
<organism evidence="3 4">
    <name type="scientific">Xanthomonas rydalmerensis</name>
    <dbReference type="NCBI Taxonomy" id="3046274"/>
    <lineage>
        <taxon>Bacteria</taxon>
        <taxon>Pseudomonadati</taxon>
        <taxon>Pseudomonadota</taxon>
        <taxon>Gammaproteobacteria</taxon>
        <taxon>Lysobacterales</taxon>
        <taxon>Lysobacteraceae</taxon>
        <taxon>Xanthomonas</taxon>
    </lineage>
</organism>
<feature type="chain" id="PRO_5045505952" evidence="1">
    <location>
        <begin position="27"/>
        <end position="910"/>
    </location>
</feature>
<feature type="domain" description="CBM6" evidence="2">
    <location>
        <begin position="741"/>
        <end position="898"/>
    </location>
</feature>
<feature type="signal peptide" evidence="1">
    <location>
        <begin position="1"/>
        <end position="26"/>
    </location>
</feature>
<dbReference type="PROSITE" id="PS51175">
    <property type="entry name" value="CBM6"/>
    <property type="match status" value="2"/>
</dbReference>
<gene>
    <name evidence="3" type="ORF">QN243_15160</name>
</gene>
<sequence>MLASVRFPVPRLLALCLATWAGTATAADRLTVDLAQDTGPFHGGASGSLYGLYDARLPSPNLVEGMGLRSVATKAQDGLQHPGADALEVIRSIATGSGGDTYIYMTDIHRGFPYGWTQGDCAQSVAHYLDEIARQVEQVKALPAQYRRHVVFVPFNEPEGNMFAKAAAPGQAGPDSCNGVDWRSDPSAYFDAWDRAWRRIRAILPDARIAGPNTSILFDQDKGFLQHALRAGTLPDVVTWHELSNPASLSRSVARFRRWEQELFAGTALAGRHLRINIDEYAFNYHTSVPGQIVQWAAAIEAAKVDADLAYWNIDGNLSDSAVQANRGNGQWWLLNAYAAMRGMRTVAVTPPHPGQDDSLQAVAALDPRQTQARVLFGGSSGPATLALTHIPSASFGERVRVVVREIPWTGQLGDAAAPRLLADVQVPVVADRIDLQFGHGALPALSAESAYSLVVMPGMHGGPAQPPALRWQQRYEAEDAAHHGSGYERRGPEGSPQALDRFFTSGRYAVGGFASDRDVRLDFAVAVPQDGLYDLRILANSFNQDPLIAALGPTNVFVRIDGDPASEREVMLPLGYKPVVWDHADLRLRLSAGRHVLGIASASADGRRHTRGNALIDRITLSLPDPASETQVYEAELATLAGGAQARYDRDDVSGAGAVALPAGATATFWVYAPQEGVTPLSMDLATPGALSLAVNGRPLQTPTQAVFLLGGINKIVVGGSAERPMLDRLRVGPGAMLGPHYEAEQATIAGSAHRTQATLASGGAAVTGIGGEPGNGNTLTFASVMVERAGPYMLTLRYANDEQSKASHYNPDPLARVGRIRVNGAPPILATFPHSFHRNNWWELSVPVELRAGRNRIQLSGEEVPDADGVHYISQRAPDILLRSRYAPDIDWIAVTPLQDDAAMSAPR</sequence>
<dbReference type="EMBL" id="CP126172">
    <property type="protein sequence ID" value="WOS39751.1"/>
    <property type="molecule type" value="Genomic_DNA"/>
</dbReference>
<dbReference type="SUPFAM" id="SSF49785">
    <property type="entry name" value="Galactose-binding domain-like"/>
    <property type="match status" value="1"/>
</dbReference>
<dbReference type="CDD" id="cd04081">
    <property type="entry name" value="CBM35_galactosidase-like"/>
    <property type="match status" value="1"/>
</dbReference>
<dbReference type="Proteomes" id="UP001302020">
    <property type="component" value="Chromosome"/>
</dbReference>
<keyword evidence="4" id="KW-1185">Reference proteome</keyword>
<dbReference type="SUPFAM" id="SSF51445">
    <property type="entry name" value="(Trans)glycosidases"/>
    <property type="match status" value="1"/>
</dbReference>
<accession>A0ABZ0JJX2</accession>
<dbReference type="InterPro" id="IPR017853">
    <property type="entry name" value="GH"/>
</dbReference>
<feature type="domain" description="CBM6" evidence="2">
    <location>
        <begin position="474"/>
        <end position="623"/>
    </location>
</feature>
<dbReference type="RefSeq" id="WP_317843571.1">
    <property type="nucleotide sequence ID" value="NZ_CP126170.1"/>
</dbReference>
<dbReference type="InterPro" id="IPR005084">
    <property type="entry name" value="CBM6"/>
</dbReference>
<dbReference type="InterPro" id="IPR008979">
    <property type="entry name" value="Galactose-bd-like_sf"/>
</dbReference>
<keyword evidence="1" id="KW-0732">Signal</keyword>
<name>A0ABZ0JJX2_9XANT</name>
<reference evidence="3 4" key="1">
    <citation type="submission" date="2023-05" db="EMBL/GenBank/DDBJ databases">
        <title>Xanthomonas rydalmerenesis sp. nov., a novel Xanthomonas species isolated from Fragaria x ananassa.</title>
        <authorList>
            <person name="McKnight D.J.E."/>
            <person name="Wong-Bajracharya J."/>
            <person name="Okoh E.B."/>
            <person name="Snijders F."/>
            <person name="Lidbetter F."/>
            <person name="Webster J."/>
            <person name="Djordjevic S.P."/>
            <person name="Bogema D.R."/>
            <person name="Chapman T.A."/>
        </authorList>
    </citation>
    <scope>NUCLEOTIDE SEQUENCE [LARGE SCALE GENOMIC DNA]</scope>
    <source>
        <strain evidence="3 4">DAR34883</strain>
    </source>
</reference>